<feature type="transmembrane region" description="Helical" evidence="1">
    <location>
        <begin position="91"/>
        <end position="112"/>
    </location>
</feature>
<evidence type="ECO:0000313" key="3">
    <source>
        <dbReference type="Proteomes" id="UP000093053"/>
    </source>
</evidence>
<keyword evidence="1" id="KW-0472">Membrane</keyword>
<dbReference type="Proteomes" id="UP000093053">
    <property type="component" value="Chromosome"/>
</dbReference>
<keyword evidence="1" id="KW-1133">Transmembrane helix</keyword>
<keyword evidence="3" id="KW-1185">Reference proteome</keyword>
<proteinExistence type="predicted"/>
<dbReference type="EMBL" id="CP016793">
    <property type="protein sequence ID" value="ANZ35263.1"/>
    <property type="molecule type" value="Genomic_DNA"/>
</dbReference>
<reference evidence="2 3" key="1">
    <citation type="submission" date="2016-07" db="EMBL/GenBank/DDBJ databases">
        <title>Complete genome sequence of the Lentzea guizhouensis DHS C013.</title>
        <authorList>
            <person name="Cao C."/>
        </authorList>
    </citation>
    <scope>NUCLEOTIDE SEQUENCE [LARGE SCALE GENOMIC DNA]</scope>
    <source>
        <strain evidence="2 3">DHS C013</strain>
    </source>
</reference>
<gene>
    <name evidence="2" type="ORF">BBK82_03410</name>
</gene>
<dbReference type="RefSeq" id="WP_065913679.1">
    <property type="nucleotide sequence ID" value="NZ_CP016793.1"/>
</dbReference>
<protein>
    <submittedName>
        <fullName evidence="2">Uncharacterized protein</fullName>
    </submittedName>
</protein>
<organism evidence="2 3">
    <name type="scientific">Lentzea guizhouensis</name>
    <dbReference type="NCBI Taxonomy" id="1586287"/>
    <lineage>
        <taxon>Bacteria</taxon>
        <taxon>Bacillati</taxon>
        <taxon>Actinomycetota</taxon>
        <taxon>Actinomycetes</taxon>
        <taxon>Pseudonocardiales</taxon>
        <taxon>Pseudonocardiaceae</taxon>
        <taxon>Lentzea</taxon>
    </lineage>
</organism>
<feature type="transmembrane region" description="Helical" evidence="1">
    <location>
        <begin position="5"/>
        <end position="24"/>
    </location>
</feature>
<dbReference type="AlphaFoldDB" id="A0A1B2HC26"/>
<evidence type="ECO:0000256" key="1">
    <source>
        <dbReference type="SAM" id="Phobius"/>
    </source>
</evidence>
<evidence type="ECO:0000313" key="2">
    <source>
        <dbReference type="EMBL" id="ANZ35263.1"/>
    </source>
</evidence>
<sequence>MLSPVARYILAVHALVLGLGYLLGPPQWYSGGTFSVVRSLGVPISVWGVAFLIVGLLLLARKHTAGHAMGVLVFVFWGLGLAASLKSGQLSGWGSPIHNLLLAAPLHALGLWRRAQSRVDARTDHE</sequence>
<accession>A0A1B2HC26</accession>
<dbReference type="STRING" id="1586287.BBK82_03410"/>
<dbReference type="KEGG" id="led:BBK82_03410"/>
<feature type="transmembrane region" description="Helical" evidence="1">
    <location>
        <begin position="44"/>
        <end position="60"/>
    </location>
</feature>
<feature type="transmembrane region" description="Helical" evidence="1">
    <location>
        <begin position="67"/>
        <end position="85"/>
    </location>
</feature>
<keyword evidence="1" id="KW-0812">Transmembrane</keyword>
<name>A0A1B2HC26_9PSEU</name>